<dbReference type="Proteomes" id="UP000729402">
    <property type="component" value="Unassembled WGS sequence"/>
</dbReference>
<evidence type="ECO:0000313" key="2">
    <source>
        <dbReference type="EMBL" id="KAG8058350.1"/>
    </source>
</evidence>
<gene>
    <name evidence="2" type="ORF">GUJ93_ZPchr0002g23381</name>
    <name evidence="3" type="ORF">GUJ93_ZPchr0002g25621</name>
</gene>
<evidence type="ECO:0000313" key="4">
    <source>
        <dbReference type="Proteomes" id="UP000729402"/>
    </source>
</evidence>
<protein>
    <submittedName>
        <fullName evidence="3">Uncharacterized protein</fullName>
    </submittedName>
</protein>
<dbReference type="AlphaFoldDB" id="A0A8J5SHZ7"/>
<evidence type="ECO:0000313" key="3">
    <source>
        <dbReference type="EMBL" id="KAG8058371.1"/>
    </source>
</evidence>
<accession>A0A8J5SHZ7</accession>
<sequence>MGERDMKEVPYRCPPALIGHGCREWGENWGNRHREALVAEARLPRPLGTFWAVPRRGIGDLALASRARHGGTTTPTKRRKRLQEEPPSVAIDASSREEGGGRRWA</sequence>
<keyword evidence="4" id="KW-1185">Reference proteome</keyword>
<feature type="compositionally biased region" description="Basic and acidic residues" evidence="1">
    <location>
        <begin position="94"/>
        <end position="105"/>
    </location>
</feature>
<evidence type="ECO:0000256" key="1">
    <source>
        <dbReference type="SAM" id="MobiDB-lite"/>
    </source>
</evidence>
<dbReference type="EMBL" id="JAAALK010000287">
    <property type="protein sequence ID" value="KAG8058371.1"/>
    <property type="molecule type" value="Genomic_DNA"/>
</dbReference>
<proteinExistence type="predicted"/>
<name>A0A8J5SHZ7_ZIZPA</name>
<reference evidence="3" key="1">
    <citation type="journal article" date="2021" name="bioRxiv">
        <title>Whole Genome Assembly and Annotation of Northern Wild Rice, Zizania palustris L., Supports a Whole Genome Duplication in the Zizania Genus.</title>
        <authorList>
            <person name="Haas M."/>
            <person name="Kono T."/>
            <person name="Macchietto M."/>
            <person name="Millas R."/>
            <person name="McGilp L."/>
            <person name="Shao M."/>
            <person name="Duquette J."/>
            <person name="Hirsch C.N."/>
            <person name="Kimball J."/>
        </authorList>
    </citation>
    <scope>NUCLEOTIDE SEQUENCE</scope>
    <source>
        <tissue evidence="3">Fresh leaf tissue</tissue>
    </source>
</reference>
<reference evidence="3" key="2">
    <citation type="submission" date="2021-02" db="EMBL/GenBank/DDBJ databases">
        <authorList>
            <person name="Kimball J.A."/>
            <person name="Haas M.W."/>
            <person name="Macchietto M."/>
            <person name="Kono T."/>
            <person name="Duquette J."/>
            <person name="Shao M."/>
        </authorList>
    </citation>
    <scope>NUCLEOTIDE SEQUENCE</scope>
    <source>
        <tissue evidence="3">Fresh leaf tissue</tissue>
    </source>
</reference>
<feature type="region of interest" description="Disordered" evidence="1">
    <location>
        <begin position="65"/>
        <end position="105"/>
    </location>
</feature>
<dbReference type="EMBL" id="JAAALK010000287">
    <property type="protein sequence ID" value="KAG8058350.1"/>
    <property type="molecule type" value="Genomic_DNA"/>
</dbReference>
<comment type="caution">
    <text evidence="3">The sequence shown here is derived from an EMBL/GenBank/DDBJ whole genome shotgun (WGS) entry which is preliminary data.</text>
</comment>
<organism evidence="3 4">
    <name type="scientific">Zizania palustris</name>
    <name type="common">Northern wild rice</name>
    <dbReference type="NCBI Taxonomy" id="103762"/>
    <lineage>
        <taxon>Eukaryota</taxon>
        <taxon>Viridiplantae</taxon>
        <taxon>Streptophyta</taxon>
        <taxon>Embryophyta</taxon>
        <taxon>Tracheophyta</taxon>
        <taxon>Spermatophyta</taxon>
        <taxon>Magnoliopsida</taxon>
        <taxon>Liliopsida</taxon>
        <taxon>Poales</taxon>
        <taxon>Poaceae</taxon>
        <taxon>BOP clade</taxon>
        <taxon>Oryzoideae</taxon>
        <taxon>Oryzeae</taxon>
        <taxon>Zizaniinae</taxon>
        <taxon>Zizania</taxon>
    </lineage>
</organism>